<gene>
    <name evidence="1" type="ORF">GCM10010191_93970</name>
</gene>
<sequence>MLLPWCLDYLDRLEELLGVHSRFENGGQPDDHLDLIDQARGVYRGRLPCPGRR</sequence>
<dbReference type="EMBL" id="BAAARW010000050">
    <property type="protein sequence ID" value="GAA2459051.1"/>
    <property type="molecule type" value="Genomic_DNA"/>
</dbReference>
<dbReference type="Proteomes" id="UP001501231">
    <property type="component" value="Unassembled WGS sequence"/>
</dbReference>
<comment type="caution">
    <text evidence="1">The sequence shown here is derived from an EMBL/GenBank/DDBJ whole genome shotgun (WGS) entry which is preliminary data.</text>
</comment>
<name>A0ABN3KGE9_9ACTN</name>
<evidence type="ECO:0000313" key="2">
    <source>
        <dbReference type="Proteomes" id="UP001501231"/>
    </source>
</evidence>
<accession>A0ABN3KGE9</accession>
<evidence type="ECO:0000313" key="1">
    <source>
        <dbReference type="EMBL" id="GAA2459051.1"/>
    </source>
</evidence>
<protein>
    <submittedName>
        <fullName evidence="1">Uncharacterized protein</fullName>
    </submittedName>
</protein>
<reference evidence="1 2" key="1">
    <citation type="journal article" date="2019" name="Int. J. Syst. Evol. Microbiol.">
        <title>The Global Catalogue of Microorganisms (GCM) 10K type strain sequencing project: providing services to taxonomists for standard genome sequencing and annotation.</title>
        <authorList>
            <consortium name="The Broad Institute Genomics Platform"/>
            <consortium name="The Broad Institute Genome Sequencing Center for Infectious Disease"/>
            <person name="Wu L."/>
            <person name="Ma J."/>
        </authorList>
    </citation>
    <scope>NUCLEOTIDE SEQUENCE [LARGE SCALE GENOMIC DNA]</scope>
    <source>
        <strain evidence="1 2">JCM 3325</strain>
    </source>
</reference>
<proteinExistence type="predicted"/>
<organism evidence="1 2">
    <name type="scientific">Actinomadura vinacea</name>
    <dbReference type="NCBI Taxonomy" id="115336"/>
    <lineage>
        <taxon>Bacteria</taxon>
        <taxon>Bacillati</taxon>
        <taxon>Actinomycetota</taxon>
        <taxon>Actinomycetes</taxon>
        <taxon>Streptosporangiales</taxon>
        <taxon>Thermomonosporaceae</taxon>
        <taxon>Actinomadura</taxon>
    </lineage>
</organism>
<dbReference type="RefSeq" id="WP_344598544.1">
    <property type="nucleotide sequence ID" value="NZ_BAAARW010000050.1"/>
</dbReference>
<keyword evidence="2" id="KW-1185">Reference proteome</keyword>